<proteinExistence type="predicted"/>
<evidence type="ECO:0000313" key="1">
    <source>
        <dbReference type="EMBL" id="KAH6942081.1"/>
    </source>
</evidence>
<keyword evidence="2" id="KW-1185">Reference proteome</keyword>
<sequence length="110" mass="11967">MMLSPTRSYLVRKPFADRGPESKCGPLFTFFLAATVLSAMLSHAAATNDDCHPASCGAWCEGKGFDTGKCSTHRDYSGGRREGMCRCAYILGRAPKEMPQVENDDEGTSH</sequence>
<reference evidence="1" key="1">
    <citation type="submission" date="2020-05" db="EMBL/GenBank/DDBJ databases">
        <title>Large-scale comparative analyses of tick genomes elucidate their genetic diversity and vector capacities.</title>
        <authorList>
            <person name="Jia N."/>
            <person name="Wang J."/>
            <person name="Shi W."/>
            <person name="Du L."/>
            <person name="Sun Y."/>
            <person name="Zhan W."/>
            <person name="Jiang J."/>
            <person name="Wang Q."/>
            <person name="Zhang B."/>
            <person name="Ji P."/>
            <person name="Sakyi L.B."/>
            <person name="Cui X."/>
            <person name="Yuan T."/>
            <person name="Jiang B."/>
            <person name="Yang W."/>
            <person name="Lam T.T.-Y."/>
            <person name="Chang Q."/>
            <person name="Ding S."/>
            <person name="Wang X."/>
            <person name="Zhu J."/>
            <person name="Ruan X."/>
            <person name="Zhao L."/>
            <person name="Wei J."/>
            <person name="Que T."/>
            <person name="Du C."/>
            <person name="Cheng J."/>
            <person name="Dai P."/>
            <person name="Han X."/>
            <person name="Huang E."/>
            <person name="Gao Y."/>
            <person name="Liu J."/>
            <person name="Shao H."/>
            <person name="Ye R."/>
            <person name="Li L."/>
            <person name="Wei W."/>
            <person name="Wang X."/>
            <person name="Wang C."/>
            <person name="Yang T."/>
            <person name="Huo Q."/>
            <person name="Li W."/>
            <person name="Guo W."/>
            <person name="Chen H."/>
            <person name="Zhou L."/>
            <person name="Ni X."/>
            <person name="Tian J."/>
            <person name="Zhou Y."/>
            <person name="Sheng Y."/>
            <person name="Liu T."/>
            <person name="Pan Y."/>
            <person name="Xia L."/>
            <person name="Li J."/>
            <person name="Zhao F."/>
            <person name="Cao W."/>
        </authorList>
    </citation>
    <scope>NUCLEOTIDE SEQUENCE</scope>
    <source>
        <strain evidence="1">Hyas-2018</strain>
    </source>
</reference>
<gene>
    <name evidence="1" type="ORF">HPB50_000656</name>
</gene>
<dbReference type="Proteomes" id="UP000821845">
    <property type="component" value="Chromosome 10"/>
</dbReference>
<organism evidence="1 2">
    <name type="scientific">Hyalomma asiaticum</name>
    <name type="common">Tick</name>
    <dbReference type="NCBI Taxonomy" id="266040"/>
    <lineage>
        <taxon>Eukaryota</taxon>
        <taxon>Metazoa</taxon>
        <taxon>Ecdysozoa</taxon>
        <taxon>Arthropoda</taxon>
        <taxon>Chelicerata</taxon>
        <taxon>Arachnida</taxon>
        <taxon>Acari</taxon>
        <taxon>Parasitiformes</taxon>
        <taxon>Ixodida</taxon>
        <taxon>Ixodoidea</taxon>
        <taxon>Ixodidae</taxon>
        <taxon>Hyalomminae</taxon>
        <taxon>Hyalomma</taxon>
    </lineage>
</organism>
<name>A0ACB7T7I8_HYAAI</name>
<dbReference type="EMBL" id="CM023490">
    <property type="protein sequence ID" value="KAH6942081.1"/>
    <property type="molecule type" value="Genomic_DNA"/>
</dbReference>
<evidence type="ECO:0000313" key="2">
    <source>
        <dbReference type="Proteomes" id="UP000821845"/>
    </source>
</evidence>
<accession>A0ACB7T7I8</accession>
<protein>
    <submittedName>
        <fullName evidence="1">Uncharacterized protein</fullName>
    </submittedName>
</protein>
<comment type="caution">
    <text evidence="1">The sequence shown here is derived from an EMBL/GenBank/DDBJ whole genome shotgun (WGS) entry which is preliminary data.</text>
</comment>